<gene>
    <name evidence="1" type="ORF">LYSBPC_21340</name>
</gene>
<accession>A0ABQ5NKX2</accession>
<name>A0ABQ5NKX2_9BACI</name>
<keyword evidence="2" id="KW-1185">Reference proteome</keyword>
<dbReference type="RefSeq" id="WP_264988757.1">
    <property type="nucleotide sequence ID" value="NZ_BRZA01000002.1"/>
</dbReference>
<evidence type="ECO:0000313" key="1">
    <source>
        <dbReference type="EMBL" id="GLC89007.1"/>
    </source>
</evidence>
<dbReference type="Proteomes" id="UP001065593">
    <property type="component" value="Unassembled WGS sequence"/>
</dbReference>
<reference evidence="1" key="1">
    <citation type="submission" date="2022-08" db="EMBL/GenBank/DDBJ databases">
        <title>Draft genome sequence of Lysinibacillus sp. strain KH24.</title>
        <authorList>
            <person name="Kanbe H."/>
            <person name="Itoh H."/>
        </authorList>
    </citation>
    <scope>NUCLEOTIDE SEQUENCE</scope>
    <source>
        <strain evidence="1">KH24</strain>
    </source>
</reference>
<sequence>MKMYCIQVNDMNAHCTRPPFEPLMTCTYTHEVYFYHSHKEIARWFIKKSEYNKHHSHFS</sequence>
<organism evidence="1 2">
    <name type="scientific">Lysinibacillus piscis</name>
    <dbReference type="NCBI Taxonomy" id="2518931"/>
    <lineage>
        <taxon>Bacteria</taxon>
        <taxon>Bacillati</taxon>
        <taxon>Bacillota</taxon>
        <taxon>Bacilli</taxon>
        <taxon>Bacillales</taxon>
        <taxon>Bacillaceae</taxon>
        <taxon>Lysinibacillus</taxon>
    </lineage>
</organism>
<protein>
    <submittedName>
        <fullName evidence="1">Uncharacterized protein</fullName>
    </submittedName>
</protein>
<proteinExistence type="predicted"/>
<dbReference type="EMBL" id="BRZA01000002">
    <property type="protein sequence ID" value="GLC89007.1"/>
    <property type="molecule type" value="Genomic_DNA"/>
</dbReference>
<comment type="caution">
    <text evidence="1">The sequence shown here is derived from an EMBL/GenBank/DDBJ whole genome shotgun (WGS) entry which is preliminary data.</text>
</comment>
<evidence type="ECO:0000313" key="2">
    <source>
        <dbReference type="Proteomes" id="UP001065593"/>
    </source>
</evidence>